<dbReference type="InterPro" id="IPR018289">
    <property type="entry name" value="MULE_transposase_dom"/>
</dbReference>
<dbReference type="KEGG" id="eiv:EIN_494580"/>
<dbReference type="OrthoDB" id="6612379at2759"/>
<dbReference type="OMA" id="VANVMSM"/>
<evidence type="ECO:0000313" key="3">
    <source>
        <dbReference type="Proteomes" id="UP000014680"/>
    </source>
</evidence>
<accession>A0A0A1TUX5</accession>
<evidence type="ECO:0000259" key="1">
    <source>
        <dbReference type="Pfam" id="PF10551"/>
    </source>
</evidence>
<organism evidence="2 3">
    <name type="scientific">Entamoeba invadens IP1</name>
    <dbReference type="NCBI Taxonomy" id="370355"/>
    <lineage>
        <taxon>Eukaryota</taxon>
        <taxon>Amoebozoa</taxon>
        <taxon>Evosea</taxon>
        <taxon>Archamoebae</taxon>
        <taxon>Mastigamoebida</taxon>
        <taxon>Entamoebidae</taxon>
        <taxon>Entamoeba</taxon>
    </lineage>
</organism>
<dbReference type="RefSeq" id="XP_004183328.1">
    <property type="nucleotide sequence ID" value="XM_004183280.1"/>
</dbReference>
<name>A0A0A1TUX5_ENTIV</name>
<feature type="domain" description="MULE transposase" evidence="1">
    <location>
        <begin position="118"/>
        <end position="212"/>
    </location>
</feature>
<proteinExistence type="predicted"/>
<evidence type="ECO:0000313" key="2">
    <source>
        <dbReference type="EMBL" id="ELP83982.1"/>
    </source>
</evidence>
<reference evidence="2 3" key="1">
    <citation type="submission" date="2012-10" db="EMBL/GenBank/DDBJ databases">
        <authorList>
            <person name="Zafar N."/>
            <person name="Inman J."/>
            <person name="Hall N."/>
            <person name="Lorenzi H."/>
            <person name="Caler E."/>
        </authorList>
    </citation>
    <scope>NUCLEOTIDE SEQUENCE [LARGE SCALE GENOMIC DNA]</scope>
    <source>
        <strain evidence="2 3">IP1</strain>
    </source>
</reference>
<dbReference type="VEuPathDB" id="AmoebaDB:EIN_494580"/>
<gene>
    <name evidence="2" type="ORF">EIN_494580</name>
</gene>
<dbReference type="GeneID" id="14882950"/>
<dbReference type="Pfam" id="PF10551">
    <property type="entry name" value="MULE"/>
    <property type="match status" value="1"/>
</dbReference>
<sequence length="366" mass="42494">MVNATETGCMKVLPHEHDSTSYYDTLCSLKMKEAAKSINFKNKTTAEIVGNNYVQGSVKRLSACARTIRLEKEIATNPSKIEEITFTEEEMTFLLFRDEDMLIFGNRNLFEFFINANVIMMDGTFKSCPKLFSQLYTLHALKNGESFPVFYACLTSKTKETYSKLFNQIERLCDKEVFHNNVVVMGDFEVVHFKDLFGSEVTIKCCHFHFCQSLYRRVLTMGLSRRFVEGDTFKLGVKMLMATAYLPEDVIVETFKRIKSEMGGDEDFEKFLEYFENNYIKGVFRTANWSVFGLSERTNNRSESFHSALNRYIGTTHPVIHKFLEKLLSFQKIINLKYQAYETNLQKSRQSNLSIKKNLTLKELQN</sequence>
<dbReference type="Proteomes" id="UP000014680">
    <property type="component" value="Unassembled WGS sequence"/>
</dbReference>
<dbReference type="AlphaFoldDB" id="A0A0A1TUX5"/>
<keyword evidence="3" id="KW-1185">Reference proteome</keyword>
<dbReference type="EMBL" id="KB207193">
    <property type="protein sequence ID" value="ELP83982.1"/>
    <property type="molecule type" value="Genomic_DNA"/>
</dbReference>
<protein>
    <recommendedName>
        <fullName evidence="1">MULE transposase domain-containing protein</fullName>
    </recommendedName>
</protein>